<gene>
    <name evidence="2" type="ORF">OS493_005732</name>
</gene>
<keyword evidence="1" id="KW-0732">Signal</keyword>
<accession>A0A9X0CI78</accession>
<dbReference type="EMBL" id="MU827779">
    <property type="protein sequence ID" value="KAJ7339339.1"/>
    <property type="molecule type" value="Genomic_DNA"/>
</dbReference>
<name>A0A9X0CI78_9CNID</name>
<reference evidence="2" key="1">
    <citation type="submission" date="2023-01" db="EMBL/GenBank/DDBJ databases">
        <title>Genome assembly of the deep-sea coral Lophelia pertusa.</title>
        <authorList>
            <person name="Herrera S."/>
            <person name="Cordes E."/>
        </authorList>
    </citation>
    <scope>NUCLEOTIDE SEQUENCE</scope>
    <source>
        <strain evidence="2">USNM1676648</strain>
        <tissue evidence="2">Polyp</tissue>
    </source>
</reference>
<evidence type="ECO:0000313" key="2">
    <source>
        <dbReference type="EMBL" id="KAJ7339339.1"/>
    </source>
</evidence>
<keyword evidence="3" id="KW-1185">Reference proteome</keyword>
<feature type="chain" id="PRO_5040812418" evidence="1">
    <location>
        <begin position="26"/>
        <end position="303"/>
    </location>
</feature>
<protein>
    <submittedName>
        <fullName evidence="2">Uncharacterized protein</fullName>
    </submittedName>
</protein>
<organism evidence="2 3">
    <name type="scientific">Desmophyllum pertusum</name>
    <dbReference type="NCBI Taxonomy" id="174260"/>
    <lineage>
        <taxon>Eukaryota</taxon>
        <taxon>Metazoa</taxon>
        <taxon>Cnidaria</taxon>
        <taxon>Anthozoa</taxon>
        <taxon>Hexacorallia</taxon>
        <taxon>Scleractinia</taxon>
        <taxon>Caryophylliina</taxon>
        <taxon>Caryophylliidae</taxon>
        <taxon>Desmophyllum</taxon>
    </lineage>
</organism>
<dbReference type="Proteomes" id="UP001163046">
    <property type="component" value="Unassembled WGS sequence"/>
</dbReference>
<feature type="signal peptide" evidence="1">
    <location>
        <begin position="1"/>
        <end position="25"/>
    </location>
</feature>
<sequence length="303" mass="33303">MAHAPVPVLVMMMFSFSFQHIAVMAQTETCKSVESTSDRCRSADYITVNGQRVNKGDSNKIIQLAVLQTEVRWFCGSSQERTAWSTPANQLQISYQSDGTIQWDIKKCAPTTTTPAPACESVESTSDKCRSADHITVNGQRVNKGDSNKIIQLAGLQTEERTAWSTPANQLQISYQSDGTIQWDVCAPTPTPAPACESVESTSDKCRSADHITVNGQRVNKGDSNKIIQLAGLQTEVRWFCGSSQERTAWSTPANQLKITYEGDGTIQWNIYKCVQSAGNFVRVGPADLVMICLIAIVANMYF</sequence>
<proteinExistence type="predicted"/>
<dbReference type="AlphaFoldDB" id="A0A9X0CI78"/>
<evidence type="ECO:0000256" key="1">
    <source>
        <dbReference type="SAM" id="SignalP"/>
    </source>
</evidence>
<evidence type="ECO:0000313" key="3">
    <source>
        <dbReference type="Proteomes" id="UP001163046"/>
    </source>
</evidence>
<comment type="caution">
    <text evidence="2">The sequence shown here is derived from an EMBL/GenBank/DDBJ whole genome shotgun (WGS) entry which is preliminary data.</text>
</comment>